<keyword evidence="2" id="KW-0325">Glycoprotein</keyword>
<reference evidence="5 6" key="1">
    <citation type="journal article" date="2019" name="Nat. Plants">
        <title>Genome sequencing of Musa balbisiana reveals subgenome evolution and function divergence in polyploid bananas.</title>
        <authorList>
            <person name="Yao X."/>
        </authorList>
    </citation>
    <scope>NUCLEOTIDE SEQUENCE [LARGE SCALE GENOMIC DNA]</scope>
    <source>
        <strain evidence="6">cv. DH-PKW</strain>
        <tissue evidence="5">Leaves</tissue>
    </source>
</reference>
<dbReference type="InterPro" id="IPR014403">
    <property type="entry name" value="APS1/VSP"/>
</dbReference>
<dbReference type="Pfam" id="PF03767">
    <property type="entry name" value="Acid_phosphat_B"/>
    <property type="match status" value="1"/>
</dbReference>
<evidence type="ECO:0000313" key="6">
    <source>
        <dbReference type="Proteomes" id="UP000317650"/>
    </source>
</evidence>
<keyword evidence="1 4" id="KW-0732">Signal</keyword>
<evidence type="ECO:0000256" key="4">
    <source>
        <dbReference type="SAM" id="SignalP"/>
    </source>
</evidence>
<dbReference type="PIRSF" id="PIRSF002674">
    <property type="entry name" value="VSP"/>
    <property type="match status" value="1"/>
</dbReference>
<dbReference type="InterPro" id="IPR023214">
    <property type="entry name" value="HAD_sf"/>
</dbReference>
<dbReference type="SUPFAM" id="SSF56784">
    <property type="entry name" value="HAD-like"/>
    <property type="match status" value="1"/>
</dbReference>
<sequence length="261" mass="29595">MGPFRFLLLFFFFLGVVAAESPQTLLRTTTQAVAASASASAFAYDHLYCDSWRLSVETNNARFWRAVPFRCREFVQEYMSGARYASDTDIVVDESLAFARSVQIANDGNDAWIFDVDETLLSNVPYYAINGFGTKVFNETSFNEWVDEARAPALAASLRLYEELLVSGFHIILLTGRNEAQRKVTVENLLHAGYHSWRSLIFREDSDMGKPAVVFKSERRAELETQGFRILASSGDQWSDLLGFPMAQRSFKHPNPMYYIG</sequence>
<dbReference type="PANTHER" id="PTHR31284:SF10">
    <property type="entry name" value="ACID PHOSPHATASE-LIKE PROTEIN"/>
    <property type="match status" value="1"/>
</dbReference>
<dbReference type="GO" id="GO:0003993">
    <property type="term" value="F:acid phosphatase activity"/>
    <property type="evidence" value="ECO:0007669"/>
    <property type="project" value="InterPro"/>
</dbReference>
<dbReference type="STRING" id="52838.A0A4V4H2R2"/>
<feature type="signal peptide" evidence="4">
    <location>
        <begin position="1"/>
        <end position="19"/>
    </location>
</feature>
<proteinExistence type="inferred from homology"/>
<dbReference type="InterPro" id="IPR010028">
    <property type="entry name" value="Acid_phosphatase_pln"/>
</dbReference>
<evidence type="ECO:0000256" key="3">
    <source>
        <dbReference type="PIRNR" id="PIRNR002674"/>
    </source>
</evidence>
<dbReference type="CDD" id="cd07535">
    <property type="entry name" value="HAD_VSP"/>
    <property type="match status" value="1"/>
</dbReference>
<dbReference type="PANTHER" id="PTHR31284">
    <property type="entry name" value="ACID PHOSPHATASE-LIKE PROTEIN"/>
    <property type="match status" value="1"/>
</dbReference>
<name>A0A4V4H2R2_MUSBA</name>
<feature type="chain" id="PRO_5020243922" description="Acid phosphatase" evidence="4">
    <location>
        <begin position="20"/>
        <end position="261"/>
    </location>
</feature>
<dbReference type="InterPro" id="IPR005519">
    <property type="entry name" value="Acid_phosphat_B-like"/>
</dbReference>
<gene>
    <name evidence="5" type="ORF">C4D60_Mb02t17150</name>
</gene>
<comment type="caution">
    <text evidence="5">The sequence shown here is derived from an EMBL/GenBank/DDBJ whole genome shotgun (WGS) entry which is preliminary data.</text>
</comment>
<comment type="similarity">
    <text evidence="3">Belongs to the APS1/VSP family.</text>
</comment>
<evidence type="ECO:0000313" key="5">
    <source>
        <dbReference type="EMBL" id="THU45366.1"/>
    </source>
</evidence>
<evidence type="ECO:0000256" key="1">
    <source>
        <dbReference type="ARBA" id="ARBA00022729"/>
    </source>
</evidence>
<dbReference type="AlphaFoldDB" id="A0A4V4H2R2"/>
<dbReference type="EMBL" id="PYDT01000011">
    <property type="protein sequence ID" value="THU45366.1"/>
    <property type="molecule type" value="Genomic_DNA"/>
</dbReference>
<keyword evidence="6" id="KW-1185">Reference proteome</keyword>
<dbReference type="Proteomes" id="UP000317650">
    <property type="component" value="Chromosome 2"/>
</dbReference>
<protein>
    <recommendedName>
        <fullName evidence="7">Acid phosphatase</fullName>
    </recommendedName>
</protein>
<accession>A0A4V4H2R2</accession>
<dbReference type="Gene3D" id="3.40.50.1000">
    <property type="entry name" value="HAD superfamily/HAD-like"/>
    <property type="match status" value="1"/>
</dbReference>
<evidence type="ECO:0000256" key="2">
    <source>
        <dbReference type="ARBA" id="ARBA00023180"/>
    </source>
</evidence>
<dbReference type="InterPro" id="IPR036412">
    <property type="entry name" value="HAD-like_sf"/>
</dbReference>
<organism evidence="5 6">
    <name type="scientific">Musa balbisiana</name>
    <name type="common">Banana</name>
    <dbReference type="NCBI Taxonomy" id="52838"/>
    <lineage>
        <taxon>Eukaryota</taxon>
        <taxon>Viridiplantae</taxon>
        <taxon>Streptophyta</taxon>
        <taxon>Embryophyta</taxon>
        <taxon>Tracheophyta</taxon>
        <taxon>Spermatophyta</taxon>
        <taxon>Magnoliopsida</taxon>
        <taxon>Liliopsida</taxon>
        <taxon>Zingiberales</taxon>
        <taxon>Musaceae</taxon>
        <taxon>Musa</taxon>
    </lineage>
</organism>
<evidence type="ECO:0008006" key="7">
    <source>
        <dbReference type="Google" id="ProtNLM"/>
    </source>
</evidence>
<dbReference type="NCBIfam" id="TIGR01675">
    <property type="entry name" value="plant-AP"/>
    <property type="match status" value="1"/>
</dbReference>